<dbReference type="Gene3D" id="1.10.10.60">
    <property type="entry name" value="Homeodomain-like"/>
    <property type="match status" value="2"/>
</dbReference>
<evidence type="ECO:0000259" key="3">
    <source>
        <dbReference type="PROSITE" id="PS01124"/>
    </source>
</evidence>
<sequence>MLHLVMYIATTGNHQGQIIASTSYLVLRSLLHPILFLTTLILVNHQKKTELRDIVHFCPFLLLLIVALEGSWIQQLIPTQEWHAFIPVLALPPMVNLALLLMLSMIFAGYQWATLKLAWPSITTVWQDTTEHIGLRWVCFFSIFNILFTVLASLFYVGTRINHPDSAPDSGGEVYTLLSSLFTLAFCLFYLKSTALIVIEDSPKESAVNLPDDDDDTEVTSDCIKYRHSGLSDTESIHYFQMVDELLRNKKLYLEQNLKVADLSNELGLGSSYISQVINQNTGHSFNDYINQFRVEVVRAKIEALANTGTRLLPKDLGYEAGFGSGSTLYKAFRQITGSTPKQYLVSCLNLENKKLQNPENSLQSLEPVD</sequence>
<name>A0A081KCD4_9GAMM</name>
<keyword evidence="2" id="KW-1133">Transmembrane helix</keyword>
<dbReference type="SMART" id="SM00342">
    <property type="entry name" value="HTH_ARAC"/>
    <property type="match status" value="1"/>
</dbReference>
<feature type="transmembrane region" description="Helical" evidence="2">
    <location>
        <begin position="134"/>
        <end position="157"/>
    </location>
</feature>
<dbReference type="GO" id="GO:0003700">
    <property type="term" value="F:DNA-binding transcription factor activity"/>
    <property type="evidence" value="ECO:0007669"/>
    <property type="project" value="InterPro"/>
</dbReference>
<keyword evidence="1" id="KW-0238">DNA-binding</keyword>
<dbReference type="EMBL" id="JOJP01000001">
    <property type="protein sequence ID" value="KEI71810.1"/>
    <property type="molecule type" value="Genomic_DNA"/>
</dbReference>
<dbReference type="AlphaFoldDB" id="A0A081KCD4"/>
<dbReference type="STRING" id="305900.GV64_14645"/>
<feature type="transmembrane region" description="Helical" evidence="2">
    <location>
        <begin position="55"/>
        <end position="74"/>
    </location>
</feature>
<proteinExistence type="predicted"/>
<dbReference type="PROSITE" id="PS01124">
    <property type="entry name" value="HTH_ARAC_FAMILY_2"/>
    <property type="match status" value="1"/>
</dbReference>
<accession>A0A081KCD4</accession>
<dbReference type="PANTHER" id="PTHR43280:SF29">
    <property type="entry name" value="ARAC-FAMILY TRANSCRIPTIONAL REGULATOR"/>
    <property type="match status" value="1"/>
</dbReference>
<protein>
    <recommendedName>
        <fullName evidence="3">HTH araC/xylS-type domain-containing protein</fullName>
    </recommendedName>
</protein>
<keyword evidence="2" id="KW-0812">Transmembrane</keyword>
<feature type="transmembrane region" description="Helical" evidence="2">
    <location>
        <begin position="94"/>
        <end position="113"/>
    </location>
</feature>
<dbReference type="Proteomes" id="UP000027997">
    <property type="component" value="Unassembled WGS sequence"/>
</dbReference>
<evidence type="ECO:0000256" key="1">
    <source>
        <dbReference type="ARBA" id="ARBA00023125"/>
    </source>
</evidence>
<feature type="transmembrane region" description="Helical" evidence="2">
    <location>
        <begin position="25"/>
        <end position="43"/>
    </location>
</feature>
<organism evidence="4 5">
    <name type="scientific">Endozoicomonas elysicola</name>
    <dbReference type="NCBI Taxonomy" id="305900"/>
    <lineage>
        <taxon>Bacteria</taxon>
        <taxon>Pseudomonadati</taxon>
        <taxon>Pseudomonadota</taxon>
        <taxon>Gammaproteobacteria</taxon>
        <taxon>Oceanospirillales</taxon>
        <taxon>Endozoicomonadaceae</taxon>
        <taxon>Endozoicomonas</taxon>
    </lineage>
</organism>
<feature type="transmembrane region" description="Helical" evidence="2">
    <location>
        <begin position="177"/>
        <end position="199"/>
    </location>
</feature>
<reference evidence="4 5" key="1">
    <citation type="submission" date="2014-06" db="EMBL/GenBank/DDBJ databases">
        <title>Whole Genome Sequences of Three Symbiotic Endozoicomonas Bacteria.</title>
        <authorList>
            <person name="Neave M.J."/>
            <person name="Apprill A."/>
            <person name="Voolstra C.R."/>
        </authorList>
    </citation>
    <scope>NUCLEOTIDE SEQUENCE [LARGE SCALE GENOMIC DNA]</scope>
    <source>
        <strain evidence="4 5">DSM 22380</strain>
    </source>
</reference>
<dbReference type="Pfam" id="PF12833">
    <property type="entry name" value="HTH_18"/>
    <property type="match status" value="1"/>
</dbReference>
<evidence type="ECO:0000256" key="2">
    <source>
        <dbReference type="SAM" id="Phobius"/>
    </source>
</evidence>
<keyword evidence="5" id="KW-1185">Reference proteome</keyword>
<gene>
    <name evidence="4" type="ORF">GV64_14645</name>
</gene>
<feature type="domain" description="HTH araC/xylS-type" evidence="3">
    <location>
        <begin position="244"/>
        <end position="347"/>
    </location>
</feature>
<keyword evidence="2" id="KW-0472">Membrane</keyword>
<dbReference type="InterPro" id="IPR018060">
    <property type="entry name" value="HTH_AraC"/>
</dbReference>
<dbReference type="eggNOG" id="COG2207">
    <property type="taxonomic scope" value="Bacteria"/>
</dbReference>
<evidence type="ECO:0000313" key="4">
    <source>
        <dbReference type="EMBL" id="KEI71810.1"/>
    </source>
</evidence>
<dbReference type="PANTHER" id="PTHR43280">
    <property type="entry name" value="ARAC-FAMILY TRANSCRIPTIONAL REGULATOR"/>
    <property type="match status" value="1"/>
</dbReference>
<dbReference type="GO" id="GO:0043565">
    <property type="term" value="F:sequence-specific DNA binding"/>
    <property type="evidence" value="ECO:0007669"/>
    <property type="project" value="InterPro"/>
</dbReference>
<evidence type="ECO:0000313" key="5">
    <source>
        <dbReference type="Proteomes" id="UP000027997"/>
    </source>
</evidence>
<comment type="caution">
    <text evidence="4">The sequence shown here is derived from an EMBL/GenBank/DDBJ whole genome shotgun (WGS) entry which is preliminary data.</text>
</comment>